<keyword evidence="2" id="KW-0812">Transmembrane</keyword>
<keyword evidence="2" id="KW-1133">Transmembrane helix</keyword>
<feature type="coiled-coil region" evidence="1">
    <location>
        <begin position="60"/>
        <end position="87"/>
    </location>
</feature>
<evidence type="ECO:0000313" key="4">
    <source>
        <dbReference type="Proteomes" id="UP000034852"/>
    </source>
</evidence>
<comment type="caution">
    <text evidence="3">The sequence shown here is derived from an EMBL/GenBank/DDBJ whole genome shotgun (WGS) entry which is preliminary data.</text>
</comment>
<gene>
    <name evidence="3" type="ORF">US52_C0008G0015</name>
</gene>
<proteinExistence type="predicted"/>
<evidence type="ECO:0000313" key="3">
    <source>
        <dbReference type="EMBL" id="KKQ36116.1"/>
    </source>
</evidence>
<keyword evidence="1" id="KW-0175">Coiled coil</keyword>
<dbReference type="Proteomes" id="UP000034852">
    <property type="component" value="Unassembled WGS sequence"/>
</dbReference>
<organism evidence="3 4">
    <name type="scientific">candidate division WS6 bacterium GW2011_GWA2_37_6</name>
    <dbReference type="NCBI Taxonomy" id="1619087"/>
    <lineage>
        <taxon>Bacteria</taxon>
        <taxon>Candidatus Dojkabacteria</taxon>
    </lineage>
</organism>
<name>A0A0G0K673_9BACT</name>
<feature type="transmembrane region" description="Helical" evidence="2">
    <location>
        <begin position="7"/>
        <end position="29"/>
    </location>
</feature>
<sequence>MKILRNNFINIFIVLLGITLVAIFGFIYYQANLYTPADYETNLTADRSGIIDGVDNITQLLNSETTETDIEAEIAKLEKNNENFKTKVDQLKTPKDHEDLKTANLEFSQSITNYCTNARAYLGIIKDDRVIDIEKVIVNFNSSVEEINAKTKQINEKLGA</sequence>
<reference evidence="3 4" key="1">
    <citation type="journal article" date="2015" name="Nature">
        <title>rRNA introns, odd ribosomes, and small enigmatic genomes across a large radiation of phyla.</title>
        <authorList>
            <person name="Brown C.T."/>
            <person name="Hug L.A."/>
            <person name="Thomas B.C."/>
            <person name="Sharon I."/>
            <person name="Castelle C.J."/>
            <person name="Singh A."/>
            <person name="Wilkins M.J."/>
            <person name="Williams K.H."/>
            <person name="Banfield J.F."/>
        </authorList>
    </citation>
    <scope>NUCLEOTIDE SEQUENCE [LARGE SCALE GENOMIC DNA]</scope>
</reference>
<dbReference type="EMBL" id="LBTH01000008">
    <property type="protein sequence ID" value="KKQ36116.1"/>
    <property type="molecule type" value="Genomic_DNA"/>
</dbReference>
<dbReference type="AlphaFoldDB" id="A0A0G0K673"/>
<keyword evidence="2" id="KW-0472">Membrane</keyword>
<evidence type="ECO:0000256" key="2">
    <source>
        <dbReference type="SAM" id="Phobius"/>
    </source>
</evidence>
<accession>A0A0G0K673</accession>
<evidence type="ECO:0000256" key="1">
    <source>
        <dbReference type="SAM" id="Coils"/>
    </source>
</evidence>
<protein>
    <submittedName>
        <fullName evidence="3">Uncharacterized protein</fullName>
    </submittedName>
</protein>